<evidence type="ECO:0000256" key="1">
    <source>
        <dbReference type="ARBA" id="ARBA00002343"/>
    </source>
</evidence>
<dbReference type="InterPro" id="IPR024964">
    <property type="entry name" value="CTLH/CRA"/>
</dbReference>
<dbReference type="PANTHER" id="PTHR12864">
    <property type="entry name" value="RAN BINDING PROTEIN 9-RELATED"/>
    <property type="match status" value="1"/>
</dbReference>
<dbReference type="Pfam" id="PF10607">
    <property type="entry name" value="CTLH"/>
    <property type="match status" value="1"/>
</dbReference>
<dbReference type="PROSITE" id="PS50897">
    <property type="entry name" value="CTLH"/>
    <property type="match status" value="1"/>
</dbReference>
<dbReference type="SMART" id="SM00667">
    <property type="entry name" value="LisH"/>
    <property type="match status" value="1"/>
</dbReference>
<reference evidence="3" key="1">
    <citation type="submission" date="2016-03" db="EMBL/GenBank/DDBJ databases">
        <title>Updated assembly of Pseudogymnoascus destructans, the fungus causing white-nose syndrome of bats.</title>
        <authorList>
            <person name="Palmer J.M."/>
            <person name="Drees K.P."/>
            <person name="Foster J.T."/>
            <person name="Lindner D.L."/>
        </authorList>
    </citation>
    <scope>NUCLEOTIDE SEQUENCE [LARGE SCALE GENOMIC DNA]</scope>
    <source>
        <strain evidence="3">20631-21</strain>
    </source>
</reference>
<dbReference type="SMART" id="SM00668">
    <property type="entry name" value="CTLH"/>
    <property type="match status" value="1"/>
</dbReference>
<dbReference type="VEuPathDB" id="FungiDB:GMDG_03775"/>
<dbReference type="eggNOG" id="KOG2659">
    <property type="taxonomic scope" value="Eukaryota"/>
</dbReference>
<name>A0A177A663_9PEZI</name>
<dbReference type="Pfam" id="PF08513">
    <property type="entry name" value="LisH"/>
    <property type="match status" value="1"/>
</dbReference>
<sequence length="239" mass="26263">MAFRGAKTTSTAGFESRMEDVKPSKSDLNVLILDYLTAEGYPTAAERFSKEANLNPSKQQDSVLRRNRIQHDIHLGSIQNAIEAINELNPQILDSDVSLHFALLRLELIELIRESSLTPGGSIGPALTFATTQLAPKAPNNPAFLEDLERTMALLIFPPDQLEPQLAELLHPDLRKKVADRVNEAILASQGQRRNAAIRNLVKLRSWAEGASKDAKITFPEQLDLALGGDVPGADRAVR</sequence>
<dbReference type="AlphaFoldDB" id="A0A177A663"/>
<feature type="domain" description="CTLH" evidence="2">
    <location>
        <begin position="62"/>
        <end position="119"/>
    </location>
</feature>
<gene>
    <name evidence="3" type="ORF">VC83_05555</name>
</gene>
<dbReference type="Proteomes" id="UP000077154">
    <property type="component" value="Unassembled WGS sequence"/>
</dbReference>
<dbReference type="InterPro" id="IPR050618">
    <property type="entry name" value="Ubq-SigPath_Reg"/>
</dbReference>
<dbReference type="RefSeq" id="XP_024322936.1">
    <property type="nucleotide sequence ID" value="XM_024469175.1"/>
</dbReference>
<dbReference type="InterPro" id="IPR006594">
    <property type="entry name" value="LisH"/>
</dbReference>
<dbReference type="SMART" id="SM00757">
    <property type="entry name" value="CRA"/>
    <property type="match status" value="1"/>
</dbReference>
<protein>
    <recommendedName>
        <fullName evidence="2">CTLH domain-containing protein</fullName>
    </recommendedName>
</protein>
<evidence type="ECO:0000313" key="3">
    <source>
        <dbReference type="EMBL" id="OAF57648.1"/>
    </source>
</evidence>
<proteinExistence type="predicted"/>
<dbReference type="OrthoDB" id="2415936at2759"/>
<organism evidence="3">
    <name type="scientific">Pseudogymnoascus destructans</name>
    <dbReference type="NCBI Taxonomy" id="655981"/>
    <lineage>
        <taxon>Eukaryota</taxon>
        <taxon>Fungi</taxon>
        <taxon>Dikarya</taxon>
        <taxon>Ascomycota</taxon>
        <taxon>Pezizomycotina</taxon>
        <taxon>Leotiomycetes</taxon>
        <taxon>Thelebolales</taxon>
        <taxon>Thelebolaceae</taxon>
        <taxon>Pseudogymnoascus</taxon>
    </lineage>
</organism>
<dbReference type="InterPro" id="IPR013144">
    <property type="entry name" value="CRA_dom"/>
</dbReference>
<dbReference type="EMBL" id="KV441399">
    <property type="protein sequence ID" value="OAF57648.1"/>
    <property type="molecule type" value="Genomic_DNA"/>
</dbReference>
<accession>A0A177A663</accession>
<evidence type="ECO:0000259" key="2">
    <source>
        <dbReference type="PROSITE" id="PS50897"/>
    </source>
</evidence>
<dbReference type="GeneID" id="36288620"/>
<dbReference type="PROSITE" id="PS50896">
    <property type="entry name" value="LISH"/>
    <property type="match status" value="1"/>
</dbReference>
<comment type="function">
    <text evidence="1">Involved in the proteasome-dependent degradation of fructose-1,6-bisphosphatase.</text>
</comment>
<dbReference type="InterPro" id="IPR006595">
    <property type="entry name" value="CTLH_C"/>
</dbReference>